<feature type="transmembrane region" description="Helical" evidence="2">
    <location>
        <begin position="149"/>
        <end position="166"/>
    </location>
</feature>
<organism evidence="3 4">
    <name type="scientific">Candidatus Thermofonsia Clade 1 bacterium</name>
    <dbReference type="NCBI Taxonomy" id="2364210"/>
    <lineage>
        <taxon>Bacteria</taxon>
        <taxon>Bacillati</taxon>
        <taxon>Chloroflexota</taxon>
        <taxon>Candidatus Thermofontia</taxon>
        <taxon>Candidatus Thermofonsia Clade 1</taxon>
    </lineage>
</organism>
<dbReference type="AlphaFoldDB" id="A0A2M8PHY9"/>
<feature type="region of interest" description="Disordered" evidence="1">
    <location>
        <begin position="10"/>
        <end position="37"/>
    </location>
</feature>
<dbReference type="EMBL" id="PGTM01000012">
    <property type="protein sequence ID" value="PJF37168.1"/>
    <property type="molecule type" value="Genomic_DNA"/>
</dbReference>
<evidence type="ECO:0000256" key="2">
    <source>
        <dbReference type="SAM" id="Phobius"/>
    </source>
</evidence>
<dbReference type="Pfam" id="PF11028">
    <property type="entry name" value="TMEM260-like"/>
    <property type="match status" value="1"/>
</dbReference>
<keyword evidence="2" id="KW-0812">Transmembrane</keyword>
<dbReference type="PANTHER" id="PTHR16214:SF3">
    <property type="entry name" value="TRANSMEMBRANE PROTEIN 260"/>
    <property type="match status" value="1"/>
</dbReference>
<feature type="transmembrane region" description="Helical" evidence="2">
    <location>
        <begin position="264"/>
        <end position="285"/>
    </location>
</feature>
<feature type="transmembrane region" description="Helical" evidence="2">
    <location>
        <begin position="391"/>
        <end position="411"/>
    </location>
</feature>
<feature type="transmembrane region" description="Helical" evidence="2">
    <location>
        <begin position="119"/>
        <end position="137"/>
    </location>
</feature>
<dbReference type="Proteomes" id="UP000229681">
    <property type="component" value="Unassembled WGS sequence"/>
</dbReference>
<name>A0A2M8PHY9_9CHLR</name>
<comment type="caution">
    <text evidence="3">The sequence shown here is derived from an EMBL/GenBank/DDBJ whole genome shotgun (WGS) entry which is preliminary data.</text>
</comment>
<evidence type="ECO:0000313" key="3">
    <source>
        <dbReference type="EMBL" id="PJF37168.1"/>
    </source>
</evidence>
<gene>
    <name evidence="3" type="ORF">CUN49_01750</name>
</gene>
<dbReference type="InterPro" id="IPR021280">
    <property type="entry name" value="TMEM260-like"/>
</dbReference>
<feature type="transmembrane region" description="Helical" evidence="2">
    <location>
        <begin position="367"/>
        <end position="384"/>
    </location>
</feature>
<dbReference type="PANTHER" id="PTHR16214">
    <property type="entry name" value="TRANSMEMBRANE PROTEIN 260"/>
    <property type="match status" value="1"/>
</dbReference>
<feature type="compositionally biased region" description="Basic and acidic residues" evidence="1">
    <location>
        <begin position="20"/>
        <end position="35"/>
    </location>
</feature>
<accession>A0A2M8PHY9</accession>
<sequence length="677" mass="73755">MAWRFAQLAVGGTRHRRGQSHTDRPSADRRRRGDGAARLADGGCATEVSDSILVKANKRIKPTFRKAALCLSGVYALLLLIYAPTMLTQVGGGENPYMDDVSEAQVTLNLWGTFHHSGYPLWTISGNVFVSALRAIGLAPEVAPTLHSTFWHLIALGVGFALLLHLTDDLIVATACTFLLGLPRTLWFHAVVPEVYSLSLVFQLGLIAIAVWRGIPIYRRLMLLALIGGLGVAHHRLIALLAPALLYAVLPEAWQAFREAPRRALLTALAALATGAAGFLPYVYLPLRAQAGAIWVYNDPSTWSGFWHEFTGAEAAFLFTLPNDLTGILENVGRTLGILWLELSPVLLIPCAIALIALPLIERRLGVVLWLAFGAHMLWLALLHRVVMPEAVAMPMSALLIVALGVAWSSLQVGLRYSVGLQFAALSALILISLSSNFVSALTSDPIGIQAIAAAKRVPRQAATPILMLPWGPRHAAVAFSVYVTGENADLRLVKHTADLAALSREGALYTLRDTFYRFPLTWWREQLGAAHLSAPALDVVQIRTVPQRADEALEIAEGVGLVSAALCRAAEGYRLDIEWAALRKPERDLSVFVHLLSAESDVPLAQADSSAPVYGWYPTTLWQAGELVRDQYLVPQAQGGKRLAFGLYWQPESGRFETFKAREFALSEVESCDSGE</sequence>
<feature type="transmembrane region" description="Helical" evidence="2">
    <location>
        <begin position="67"/>
        <end position="87"/>
    </location>
</feature>
<evidence type="ECO:0000313" key="4">
    <source>
        <dbReference type="Proteomes" id="UP000229681"/>
    </source>
</evidence>
<feature type="transmembrane region" description="Helical" evidence="2">
    <location>
        <begin position="338"/>
        <end position="361"/>
    </location>
</feature>
<evidence type="ECO:0008006" key="5">
    <source>
        <dbReference type="Google" id="ProtNLM"/>
    </source>
</evidence>
<proteinExistence type="predicted"/>
<reference evidence="3 4" key="1">
    <citation type="submission" date="2017-11" db="EMBL/GenBank/DDBJ databases">
        <title>Evolution of Phototrophy in the Chloroflexi Phylum Driven by Horizontal Gene Transfer.</title>
        <authorList>
            <person name="Ward L.M."/>
            <person name="Hemp J."/>
            <person name="Shih P.M."/>
            <person name="Mcglynn S.E."/>
            <person name="Fischer W."/>
        </authorList>
    </citation>
    <scope>NUCLEOTIDE SEQUENCE [LARGE SCALE GENOMIC DNA]</scope>
    <source>
        <strain evidence="3">JP3_13</strain>
    </source>
</reference>
<keyword evidence="2" id="KW-0472">Membrane</keyword>
<keyword evidence="2" id="KW-1133">Transmembrane helix</keyword>
<evidence type="ECO:0000256" key="1">
    <source>
        <dbReference type="SAM" id="MobiDB-lite"/>
    </source>
</evidence>
<protein>
    <recommendedName>
        <fullName evidence="5">DUF2723 domain-containing protein</fullName>
    </recommendedName>
</protein>
<feature type="transmembrane region" description="Helical" evidence="2">
    <location>
        <begin position="417"/>
        <end position="439"/>
    </location>
</feature>
<feature type="transmembrane region" description="Helical" evidence="2">
    <location>
        <begin position="186"/>
        <end position="211"/>
    </location>
</feature>
<feature type="transmembrane region" description="Helical" evidence="2">
    <location>
        <begin position="223"/>
        <end position="249"/>
    </location>
</feature>
<dbReference type="InterPro" id="IPR052724">
    <property type="entry name" value="GT117_domain-containing"/>
</dbReference>